<dbReference type="Proteomes" id="UP001295684">
    <property type="component" value="Unassembled WGS sequence"/>
</dbReference>
<evidence type="ECO:0000256" key="1">
    <source>
        <dbReference type="ARBA" id="ARBA00022441"/>
    </source>
</evidence>
<sequence>MSYNRGRGRGYRGGYGDYQNHRGGYNHRGGRGRGHNNYSSYNSYMNHGARGGHGMPMPPGPPGTGIVIPPEMMAELQKKIHEKFPDAKIPFVTENFMNKMPLTIPVSNMRFKPPMHLVPNSSGYYGDSNKKNKKKEETKKQPEENKTKEAPEILFDNSNLDEKVISRQEIEHYKELEKYGNKEYLDMKIKEKAKVIMEKMKKRASDASPENIKEIYKEIFTNMKETVKKLKQTMMENIQKRIEENIAAIRAEIHNTQRICEDFEYVFCKGEDLSKIEPSKRREKIDIPKEFKIDKLIELQEKEKIQKHIEELPPNERIETQRNITICHTYFTDLIASIRHKFGDISKFEELDYLSKKDIDEVVEKVMADFVPINLFSETRDTLKKGTNPALYSFEWNSNLVNIYQIKERKSECRVVKFPNGFPIFSRLAITYEGRVFLTGGFFKELEQSLRTVYEYIEKENKMKRRANMIYRRSDHSLIYNKGYIYAVGAFVEGKISNSVERYDVKNNVWEERDFMNVPRAGVGLCVFNSNYLFAFGGRNEYNTHLNVIESYDIAKDIWREIDYAKTELWEEGAYLSQAHQISKDKIIIFGKSGGHSEGEVKSCYEFSPETGEFTEATHLSKHSAFINSGICYDDNLYYVGSGFRIHRYNLDEKKWSIEGKKTSEE</sequence>
<dbReference type="Pfam" id="PF01344">
    <property type="entry name" value="Kelch_1"/>
    <property type="match status" value="2"/>
</dbReference>
<comment type="caution">
    <text evidence="4">The sequence shown here is derived from an EMBL/GenBank/DDBJ whole genome shotgun (WGS) entry which is preliminary data.</text>
</comment>
<dbReference type="PANTHER" id="PTHR24412">
    <property type="entry name" value="KELCH PROTEIN"/>
    <property type="match status" value="1"/>
</dbReference>
<dbReference type="EMBL" id="CAMPGE010001795">
    <property type="protein sequence ID" value="CAI2360595.1"/>
    <property type="molecule type" value="Genomic_DNA"/>
</dbReference>
<keyword evidence="5" id="KW-1185">Reference proteome</keyword>
<dbReference type="PANTHER" id="PTHR24412:SF489">
    <property type="entry name" value="RING FINGER DOMAIN AND KELCH REPEAT-CONTAINING PROTEIN DDB_G0271372"/>
    <property type="match status" value="1"/>
</dbReference>
<dbReference type="AlphaFoldDB" id="A0AAD1U229"/>
<accession>A0AAD1U229</accession>
<keyword evidence="2" id="KW-0677">Repeat</keyword>
<evidence type="ECO:0000256" key="3">
    <source>
        <dbReference type="SAM" id="MobiDB-lite"/>
    </source>
</evidence>
<evidence type="ECO:0000313" key="5">
    <source>
        <dbReference type="Proteomes" id="UP001295684"/>
    </source>
</evidence>
<dbReference type="SMART" id="SM00612">
    <property type="entry name" value="Kelch"/>
    <property type="match status" value="3"/>
</dbReference>
<feature type="region of interest" description="Disordered" evidence="3">
    <location>
        <begin position="115"/>
        <end position="150"/>
    </location>
</feature>
<name>A0AAD1U229_EUPCR</name>
<reference evidence="4" key="1">
    <citation type="submission" date="2023-07" db="EMBL/GenBank/DDBJ databases">
        <authorList>
            <consortium name="AG Swart"/>
            <person name="Singh M."/>
            <person name="Singh A."/>
            <person name="Seah K."/>
            <person name="Emmerich C."/>
        </authorList>
    </citation>
    <scope>NUCLEOTIDE SEQUENCE</scope>
    <source>
        <strain evidence="4">DP1</strain>
    </source>
</reference>
<evidence type="ECO:0000256" key="2">
    <source>
        <dbReference type="ARBA" id="ARBA00022737"/>
    </source>
</evidence>
<dbReference type="SUPFAM" id="SSF117281">
    <property type="entry name" value="Kelch motif"/>
    <property type="match status" value="1"/>
</dbReference>
<gene>
    <name evidence="4" type="ORF">ECRASSUSDP1_LOCUS1899</name>
</gene>
<dbReference type="InterPro" id="IPR006652">
    <property type="entry name" value="Kelch_1"/>
</dbReference>
<keyword evidence="1" id="KW-0880">Kelch repeat</keyword>
<organism evidence="4 5">
    <name type="scientific">Euplotes crassus</name>
    <dbReference type="NCBI Taxonomy" id="5936"/>
    <lineage>
        <taxon>Eukaryota</taxon>
        <taxon>Sar</taxon>
        <taxon>Alveolata</taxon>
        <taxon>Ciliophora</taxon>
        <taxon>Intramacronucleata</taxon>
        <taxon>Spirotrichea</taxon>
        <taxon>Hypotrichia</taxon>
        <taxon>Euplotida</taxon>
        <taxon>Euplotidae</taxon>
        <taxon>Moneuplotes</taxon>
    </lineage>
</organism>
<proteinExistence type="predicted"/>
<evidence type="ECO:0000313" key="4">
    <source>
        <dbReference type="EMBL" id="CAI2360595.1"/>
    </source>
</evidence>
<dbReference type="Gene3D" id="2.120.10.80">
    <property type="entry name" value="Kelch-type beta propeller"/>
    <property type="match status" value="1"/>
</dbReference>
<protein>
    <submittedName>
        <fullName evidence="4">Uncharacterized protein</fullName>
    </submittedName>
</protein>
<dbReference type="InterPro" id="IPR015915">
    <property type="entry name" value="Kelch-typ_b-propeller"/>
</dbReference>
<feature type="compositionally biased region" description="Basic and acidic residues" evidence="3">
    <location>
        <begin position="128"/>
        <end position="150"/>
    </location>
</feature>